<accession>A0A177CDS8</accession>
<evidence type="ECO:0000256" key="1">
    <source>
        <dbReference type="ARBA" id="ARBA00003195"/>
    </source>
</evidence>
<keyword evidence="5" id="KW-0679">Respiratory chain</keyword>
<evidence type="ECO:0000313" key="14">
    <source>
        <dbReference type="EMBL" id="OAG05381.1"/>
    </source>
</evidence>
<proteinExistence type="inferred from homology"/>
<protein>
    <recommendedName>
        <fullName evidence="16">NADH-ubiquinone oxidoreductase B12 subunit</fullName>
    </recommendedName>
</protein>
<evidence type="ECO:0000256" key="6">
    <source>
        <dbReference type="ARBA" id="ARBA00022692"/>
    </source>
</evidence>
<dbReference type="PANTHER" id="PTHR15082:SF2">
    <property type="entry name" value="NADH DEHYDROGENASE [UBIQUINONE] 1 BETA SUBCOMPLEX SUBUNIT 3"/>
    <property type="match status" value="1"/>
</dbReference>
<evidence type="ECO:0000256" key="9">
    <source>
        <dbReference type="ARBA" id="ARBA00022989"/>
    </source>
</evidence>
<evidence type="ECO:0000256" key="4">
    <source>
        <dbReference type="ARBA" id="ARBA00022448"/>
    </source>
</evidence>
<dbReference type="STRING" id="1460663.A0A177CDS8"/>
<evidence type="ECO:0000256" key="10">
    <source>
        <dbReference type="ARBA" id="ARBA00023128"/>
    </source>
</evidence>
<keyword evidence="15" id="KW-1185">Reference proteome</keyword>
<keyword evidence="8" id="KW-0249">Electron transport</keyword>
<comment type="subcellular location">
    <subcellularLocation>
        <location evidence="2">Mitochondrion inner membrane</location>
        <topology evidence="2">Single-pass membrane protein</topology>
        <orientation evidence="2">Matrix side</orientation>
    </subcellularLocation>
</comment>
<dbReference type="RefSeq" id="XP_018035746.1">
    <property type="nucleotide sequence ID" value="XM_018174384.1"/>
</dbReference>
<organism evidence="14 15">
    <name type="scientific">Paraphaeosphaeria sporulosa</name>
    <dbReference type="NCBI Taxonomy" id="1460663"/>
    <lineage>
        <taxon>Eukaryota</taxon>
        <taxon>Fungi</taxon>
        <taxon>Dikarya</taxon>
        <taxon>Ascomycota</taxon>
        <taxon>Pezizomycotina</taxon>
        <taxon>Dothideomycetes</taxon>
        <taxon>Pleosporomycetidae</taxon>
        <taxon>Pleosporales</taxon>
        <taxon>Massarineae</taxon>
        <taxon>Didymosphaeriaceae</taxon>
        <taxon>Paraphaeosphaeria</taxon>
    </lineage>
</organism>
<keyword evidence="9 13" id="KW-1133">Transmembrane helix</keyword>
<dbReference type="OrthoDB" id="521512at2759"/>
<dbReference type="AlphaFoldDB" id="A0A177CDS8"/>
<dbReference type="GO" id="GO:0005743">
    <property type="term" value="C:mitochondrial inner membrane"/>
    <property type="evidence" value="ECO:0007669"/>
    <property type="project" value="UniProtKB-SubCell"/>
</dbReference>
<sequence length="178" mass="19876">MQRFGEKQRACARGSTASSSARHCAGRPRRLLPSHVEWPVLLVELLVSSHCDVNAHHHRPPYRHNAAHSVSAHCQLHGDCPVRSSAPVLTRHTSLRFAQRPSITGFDPKKFAAAAGNAKGDPWARYEQWRYTGPFTRWNRFKGAFPGLGIATVAFAGYCVVEALFFKDEHHGHDEGHH</sequence>
<evidence type="ECO:0000256" key="3">
    <source>
        <dbReference type="ARBA" id="ARBA00005667"/>
    </source>
</evidence>
<keyword evidence="7" id="KW-0999">Mitochondrion inner membrane</keyword>
<name>A0A177CDS8_9PLEO</name>
<feature type="region of interest" description="Disordered" evidence="12">
    <location>
        <begin position="1"/>
        <end position="26"/>
    </location>
</feature>
<feature type="transmembrane region" description="Helical" evidence="13">
    <location>
        <begin position="144"/>
        <end position="166"/>
    </location>
</feature>
<evidence type="ECO:0000256" key="2">
    <source>
        <dbReference type="ARBA" id="ARBA00004298"/>
    </source>
</evidence>
<dbReference type="Proteomes" id="UP000077069">
    <property type="component" value="Unassembled WGS sequence"/>
</dbReference>
<evidence type="ECO:0000256" key="7">
    <source>
        <dbReference type="ARBA" id="ARBA00022792"/>
    </source>
</evidence>
<gene>
    <name evidence="14" type="ORF">CC84DRAFT_1091036</name>
</gene>
<evidence type="ECO:0000256" key="11">
    <source>
        <dbReference type="ARBA" id="ARBA00023136"/>
    </source>
</evidence>
<dbReference type="GeneID" id="28757870"/>
<comment type="function">
    <text evidence="1">Accessory subunit of the mitochondrial membrane respiratory chain NADH dehydrogenase (Complex I), that is believed not to be involved in catalysis. Complex I functions in the transfer of electrons from NADH to the respiratory chain. The immediate electron acceptor for the enzyme is believed to be ubiquinone.</text>
</comment>
<dbReference type="InterPro" id="IPR012576">
    <property type="entry name" value="NDUFB3"/>
</dbReference>
<dbReference type="Pfam" id="PF08122">
    <property type="entry name" value="NDUF_B12"/>
    <property type="match status" value="1"/>
</dbReference>
<dbReference type="InParanoid" id="A0A177CDS8"/>
<keyword evidence="4" id="KW-0813">Transport</keyword>
<keyword evidence="10" id="KW-0496">Mitochondrion</keyword>
<evidence type="ECO:0000256" key="12">
    <source>
        <dbReference type="SAM" id="MobiDB-lite"/>
    </source>
</evidence>
<comment type="similarity">
    <text evidence="3">Belongs to the complex I NDUFB3 subunit family.</text>
</comment>
<keyword evidence="11 13" id="KW-0472">Membrane</keyword>
<dbReference type="PANTHER" id="PTHR15082">
    <property type="entry name" value="NADH-UBIQUINONE OXIDOREDUCTASE B12 SUBUNIT"/>
    <property type="match status" value="1"/>
</dbReference>
<keyword evidence="6 13" id="KW-0812">Transmembrane</keyword>
<dbReference type="EMBL" id="KV441552">
    <property type="protein sequence ID" value="OAG05381.1"/>
    <property type="molecule type" value="Genomic_DNA"/>
</dbReference>
<dbReference type="GO" id="GO:0032981">
    <property type="term" value="P:mitochondrial respiratory chain complex I assembly"/>
    <property type="evidence" value="ECO:0007669"/>
    <property type="project" value="TreeGrafter"/>
</dbReference>
<evidence type="ECO:0000256" key="5">
    <source>
        <dbReference type="ARBA" id="ARBA00022660"/>
    </source>
</evidence>
<evidence type="ECO:0000313" key="15">
    <source>
        <dbReference type="Proteomes" id="UP000077069"/>
    </source>
</evidence>
<evidence type="ECO:0008006" key="16">
    <source>
        <dbReference type="Google" id="ProtNLM"/>
    </source>
</evidence>
<evidence type="ECO:0000256" key="13">
    <source>
        <dbReference type="SAM" id="Phobius"/>
    </source>
</evidence>
<reference evidence="14 15" key="1">
    <citation type="submission" date="2016-05" db="EMBL/GenBank/DDBJ databases">
        <title>Comparative analysis of secretome profiles of manganese(II)-oxidizing ascomycete fungi.</title>
        <authorList>
            <consortium name="DOE Joint Genome Institute"/>
            <person name="Zeiner C.A."/>
            <person name="Purvine S.O."/>
            <person name="Zink E.M."/>
            <person name="Wu S."/>
            <person name="Pasa-Tolic L."/>
            <person name="Chaput D.L."/>
            <person name="Haridas S."/>
            <person name="Grigoriev I.V."/>
            <person name="Santelli C.M."/>
            <person name="Hansel C.M."/>
        </authorList>
    </citation>
    <scope>NUCLEOTIDE SEQUENCE [LARGE SCALE GENOMIC DNA]</scope>
    <source>
        <strain evidence="14 15">AP3s5-JAC2a</strain>
    </source>
</reference>
<dbReference type="GO" id="GO:0022900">
    <property type="term" value="P:electron transport chain"/>
    <property type="evidence" value="ECO:0007669"/>
    <property type="project" value="InterPro"/>
</dbReference>
<evidence type="ECO:0000256" key="8">
    <source>
        <dbReference type="ARBA" id="ARBA00022982"/>
    </source>
</evidence>